<comment type="caution">
    <text evidence="2">The sequence shown here is derived from an EMBL/GenBank/DDBJ whole genome shotgun (WGS) entry which is preliminary data.</text>
</comment>
<dbReference type="PANTHER" id="PTHR45348">
    <property type="entry name" value="HYPOTHETICAL OXIDOREDUCTASE (EUROFUNG)"/>
    <property type="match status" value="1"/>
</dbReference>
<dbReference type="SUPFAM" id="SSF50129">
    <property type="entry name" value="GroES-like"/>
    <property type="match status" value="1"/>
</dbReference>
<dbReference type="STRING" id="5627.A0A1C7MAP0"/>
<dbReference type="InterPro" id="IPR013154">
    <property type="entry name" value="ADH-like_N"/>
</dbReference>
<dbReference type="Gene3D" id="3.90.180.10">
    <property type="entry name" value="Medium-chain alcohol dehydrogenases, catalytic domain"/>
    <property type="match status" value="1"/>
</dbReference>
<dbReference type="Pfam" id="PF08240">
    <property type="entry name" value="ADH_N"/>
    <property type="match status" value="1"/>
</dbReference>
<gene>
    <name evidence="2" type="ORF">A0H81_06535</name>
</gene>
<accession>A0A1C7MAP0</accession>
<name>A0A1C7MAP0_GRIFR</name>
<dbReference type="OrthoDB" id="10257049at2759"/>
<feature type="domain" description="Alcohol dehydrogenase-like N-terminal" evidence="1">
    <location>
        <begin position="33"/>
        <end position="88"/>
    </location>
</feature>
<dbReference type="SUPFAM" id="SSF51735">
    <property type="entry name" value="NAD(P)-binding Rossmann-fold domains"/>
    <property type="match status" value="1"/>
</dbReference>
<dbReference type="Gene3D" id="3.40.50.720">
    <property type="entry name" value="NAD(P)-binding Rossmann-like Domain"/>
    <property type="match status" value="1"/>
</dbReference>
<dbReference type="EMBL" id="LUGG01000006">
    <property type="protein sequence ID" value="OBZ73975.1"/>
    <property type="molecule type" value="Genomic_DNA"/>
</dbReference>
<sequence length="201" mass="21826">MMSTVTIPKAMKAMVIQEGHVVTWTDHPVPTVGDNDILVKTVAVAQNPQTGNVLVDFRGKPGSILGLDWSGRVVQVGKNVSTPKVGDASLFAIQLGYKVVTTSSPRNFDFVTSLGADIVFDYNDPNVGRKYKESQKISVQVMRSGGGRAVLVLAPVQEAKVRDDVEMMQTMVYTALGHAVDFGPMRNGQSRLKIERNGRLP</sequence>
<evidence type="ECO:0000313" key="3">
    <source>
        <dbReference type="Proteomes" id="UP000092993"/>
    </source>
</evidence>
<dbReference type="InterPro" id="IPR047122">
    <property type="entry name" value="Trans-enoyl_RdTase-like"/>
</dbReference>
<organism evidence="2 3">
    <name type="scientific">Grifola frondosa</name>
    <name type="common">Maitake</name>
    <name type="synonym">Polyporus frondosus</name>
    <dbReference type="NCBI Taxonomy" id="5627"/>
    <lineage>
        <taxon>Eukaryota</taxon>
        <taxon>Fungi</taxon>
        <taxon>Dikarya</taxon>
        <taxon>Basidiomycota</taxon>
        <taxon>Agaricomycotina</taxon>
        <taxon>Agaricomycetes</taxon>
        <taxon>Polyporales</taxon>
        <taxon>Grifolaceae</taxon>
        <taxon>Grifola</taxon>
    </lineage>
</organism>
<evidence type="ECO:0000313" key="2">
    <source>
        <dbReference type="EMBL" id="OBZ73975.1"/>
    </source>
</evidence>
<evidence type="ECO:0000259" key="1">
    <source>
        <dbReference type="Pfam" id="PF08240"/>
    </source>
</evidence>
<proteinExistence type="predicted"/>
<protein>
    <recommendedName>
        <fullName evidence="1">Alcohol dehydrogenase-like N-terminal domain-containing protein</fullName>
    </recommendedName>
</protein>
<dbReference type="InterPro" id="IPR011032">
    <property type="entry name" value="GroES-like_sf"/>
</dbReference>
<dbReference type="InterPro" id="IPR036291">
    <property type="entry name" value="NAD(P)-bd_dom_sf"/>
</dbReference>
<keyword evidence="3" id="KW-1185">Reference proteome</keyword>
<dbReference type="Proteomes" id="UP000092993">
    <property type="component" value="Unassembled WGS sequence"/>
</dbReference>
<dbReference type="AlphaFoldDB" id="A0A1C7MAP0"/>
<dbReference type="GO" id="GO:0016651">
    <property type="term" value="F:oxidoreductase activity, acting on NAD(P)H"/>
    <property type="evidence" value="ECO:0007669"/>
    <property type="project" value="InterPro"/>
</dbReference>
<reference evidence="2 3" key="1">
    <citation type="submission" date="2016-03" db="EMBL/GenBank/DDBJ databases">
        <title>Whole genome sequencing of Grifola frondosa 9006-11.</title>
        <authorList>
            <person name="Min B."/>
            <person name="Park H."/>
            <person name="Kim J.-G."/>
            <person name="Cho H."/>
            <person name="Oh Y.-L."/>
            <person name="Kong W.-S."/>
            <person name="Choi I.-G."/>
        </authorList>
    </citation>
    <scope>NUCLEOTIDE SEQUENCE [LARGE SCALE GENOMIC DNA]</scope>
    <source>
        <strain evidence="2 3">9006-11</strain>
    </source>
</reference>